<evidence type="ECO:0000259" key="1">
    <source>
        <dbReference type="Pfam" id="PF17885"/>
    </source>
</evidence>
<keyword evidence="3" id="KW-1185">Reference proteome</keyword>
<dbReference type="Pfam" id="PF17885">
    <property type="entry name" value="Smoa_sbd"/>
    <property type="match status" value="1"/>
</dbReference>
<evidence type="ECO:0000313" key="3">
    <source>
        <dbReference type="Proteomes" id="UP001597124"/>
    </source>
</evidence>
<dbReference type="InterPro" id="IPR041654">
    <property type="entry name" value="StyA_sbd"/>
</dbReference>
<name>A0ABW3C228_SPHXN</name>
<dbReference type="RefSeq" id="WP_381489430.1">
    <property type="nucleotide sequence ID" value="NZ_JBHTIK010000005.1"/>
</dbReference>
<accession>A0ABW3C228</accession>
<comment type="caution">
    <text evidence="2">The sequence shown here is derived from an EMBL/GenBank/DDBJ whole genome shotgun (WGS) entry which is preliminary data.</text>
</comment>
<gene>
    <name evidence="2" type="ORF">ACFQ00_09385</name>
</gene>
<organism evidence="2 3">
    <name type="scientific">Sphingosinicella xenopeptidilytica</name>
    <dbReference type="NCBI Taxonomy" id="364098"/>
    <lineage>
        <taxon>Bacteria</taxon>
        <taxon>Pseudomonadati</taxon>
        <taxon>Pseudomonadota</taxon>
        <taxon>Alphaproteobacteria</taxon>
        <taxon>Sphingomonadales</taxon>
        <taxon>Sphingosinicellaceae</taxon>
        <taxon>Sphingosinicella</taxon>
    </lineage>
</organism>
<dbReference type="Gene3D" id="3.30.9.40">
    <property type="match status" value="1"/>
</dbReference>
<dbReference type="SUPFAM" id="SSF51905">
    <property type="entry name" value="FAD/NAD(P)-binding domain"/>
    <property type="match status" value="1"/>
</dbReference>
<dbReference type="Proteomes" id="UP001597124">
    <property type="component" value="Unassembled WGS sequence"/>
</dbReference>
<reference evidence="3" key="1">
    <citation type="journal article" date="2019" name="Int. J. Syst. Evol. Microbiol.">
        <title>The Global Catalogue of Microorganisms (GCM) 10K type strain sequencing project: providing services to taxonomists for standard genome sequencing and annotation.</title>
        <authorList>
            <consortium name="The Broad Institute Genomics Platform"/>
            <consortium name="The Broad Institute Genome Sequencing Center for Infectious Disease"/>
            <person name="Wu L."/>
            <person name="Ma J."/>
        </authorList>
    </citation>
    <scope>NUCLEOTIDE SEQUENCE [LARGE SCALE GENOMIC DNA]</scope>
    <source>
        <strain evidence="3">CCUG 52537</strain>
    </source>
</reference>
<proteinExistence type="predicted"/>
<keyword evidence="2" id="KW-0560">Oxidoreductase</keyword>
<keyword evidence="2" id="KW-0503">Monooxygenase</keyword>
<sequence length="410" mass="44290">MARIAIVGAGQGGLHLAIGLLHGGHEVTVLSNRTGQQIADGTVTSSQSMYGMALALERELGIDFWEHGSPQYGAASMWIGDGEGSRMLRWEGAMDVPGQSIDQRVKMPRWMAHFEVLGGTLRYEDADIETLEALTLAHDLVVVASGKGAIGQLFARDPSRSPYTRPMRVLALTYVKPMLPREGGPAISININPGIGEFVTFPGLTLCGACDIFTIECVPGGPMDCWEDVRTPADHLAVSERLLRTYFPEEAKRIDGKLELTDEGGVLRGRVTPTVKHPVGRLPSGRVVLGLGDVLVLNDPITGQGSNNASKGAKIYLDAINAHAGAFDAEWMATVFERYWDYARWAVAYTNMTLGPPPEHMLRILKTAESDADLAHKMANSFNDPKSISPWYFDAAAANDFLAARACAAA</sequence>
<feature type="domain" description="Styrene monooxygenase StyA putative substrate binding" evidence="1">
    <location>
        <begin position="146"/>
        <end position="253"/>
    </location>
</feature>
<dbReference type="InterPro" id="IPR036188">
    <property type="entry name" value="FAD/NAD-bd_sf"/>
</dbReference>
<dbReference type="EMBL" id="JBHTIK010000005">
    <property type="protein sequence ID" value="MFD0848533.1"/>
    <property type="molecule type" value="Genomic_DNA"/>
</dbReference>
<protein>
    <submittedName>
        <fullName evidence="2">Styrene monooxygenase/indole monooxygenase family protein</fullName>
    </submittedName>
</protein>
<dbReference type="Gene3D" id="3.50.50.60">
    <property type="entry name" value="FAD/NAD(P)-binding domain"/>
    <property type="match status" value="2"/>
</dbReference>
<evidence type="ECO:0000313" key="2">
    <source>
        <dbReference type="EMBL" id="MFD0848533.1"/>
    </source>
</evidence>
<dbReference type="GO" id="GO:0004497">
    <property type="term" value="F:monooxygenase activity"/>
    <property type="evidence" value="ECO:0007669"/>
    <property type="project" value="UniProtKB-KW"/>
</dbReference>